<sequence>MIWRFSLSRFLRVDTFIYGCPSMEEMENFSALYKKRLNEVGESGDIPSDLALEVSSPGAERLLKVPNDLERFKEMPMQVCYVAINEGPGNTEKDGVFLLESVEAASESCMWKLANVRENRDPLAKGRPLSRKKKEWRLCLPFGSLKKVSLYIDNE</sequence>
<comment type="caution">
    <text evidence="2">The sequence shown here is derived from an EMBL/GenBank/DDBJ whole genome shotgun (WGS) entry which is preliminary data.</text>
</comment>
<name>A0AAP0FGK5_9MAGN</name>
<evidence type="ECO:0000313" key="2">
    <source>
        <dbReference type="EMBL" id="KAK9105354.1"/>
    </source>
</evidence>
<evidence type="ECO:0000259" key="1">
    <source>
        <dbReference type="Pfam" id="PF25498"/>
    </source>
</evidence>
<gene>
    <name evidence="2" type="ORF">Scep_022198</name>
</gene>
<keyword evidence="3" id="KW-1185">Reference proteome</keyword>
<dbReference type="PANTHER" id="PTHR34544:SF3">
    <property type="entry name" value="OS07G0155200 PROTEIN"/>
    <property type="match status" value="1"/>
</dbReference>
<accession>A0AAP0FGK5</accession>
<dbReference type="AlphaFoldDB" id="A0AAP0FGK5"/>
<dbReference type="Proteomes" id="UP001419268">
    <property type="component" value="Unassembled WGS sequence"/>
</dbReference>
<evidence type="ECO:0000313" key="3">
    <source>
        <dbReference type="Proteomes" id="UP001419268"/>
    </source>
</evidence>
<proteinExistence type="predicted"/>
<feature type="domain" description="DUF7912" evidence="1">
    <location>
        <begin position="62"/>
        <end position="151"/>
    </location>
</feature>
<dbReference type="Pfam" id="PF25498">
    <property type="entry name" value="DUF7912"/>
    <property type="match status" value="1"/>
</dbReference>
<dbReference type="EMBL" id="JBBNAG010000009">
    <property type="protein sequence ID" value="KAK9105354.1"/>
    <property type="molecule type" value="Genomic_DNA"/>
</dbReference>
<dbReference type="PANTHER" id="PTHR34544">
    <property type="entry name" value="OSJNBA0006B20.18 PROTEIN"/>
    <property type="match status" value="1"/>
</dbReference>
<reference evidence="2 3" key="1">
    <citation type="submission" date="2024-01" db="EMBL/GenBank/DDBJ databases">
        <title>Genome assemblies of Stephania.</title>
        <authorList>
            <person name="Yang L."/>
        </authorList>
    </citation>
    <scope>NUCLEOTIDE SEQUENCE [LARGE SCALE GENOMIC DNA]</scope>
    <source>
        <strain evidence="2">JXDWG</strain>
        <tissue evidence="2">Leaf</tissue>
    </source>
</reference>
<protein>
    <recommendedName>
        <fullName evidence="1">DUF7912 domain-containing protein</fullName>
    </recommendedName>
</protein>
<dbReference type="InterPro" id="IPR057234">
    <property type="entry name" value="DUF7912"/>
</dbReference>
<organism evidence="2 3">
    <name type="scientific">Stephania cephalantha</name>
    <dbReference type="NCBI Taxonomy" id="152367"/>
    <lineage>
        <taxon>Eukaryota</taxon>
        <taxon>Viridiplantae</taxon>
        <taxon>Streptophyta</taxon>
        <taxon>Embryophyta</taxon>
        <taxon>Tracheophyta</taxon>
        <taxon>Spermatophyta</taxon>
        <taxon>Magnoliopsida</taxon>
        <taxon>Ranunculales</taxon>
        <taxon>Menispermaceae</taxon>
        <taxon>Menispermoideae</taxon>
        <taxon>Cissampelideae</taxon>
        <taxon>Stephania</taxon>
    </lineage>
</organism>